<evidence type="ECO:0000313" key="2">
    <source>
        <dbReference type="EMBL" id="KAG2906721.1"/>
    </source>
</evidence>
<dbReference type="EMBL" id="RCML01000562">
    <property type="protein sequence ID" value="KAG2973747.1"/>
    <property type="molecule type" value="Genomic_DNA"/>
</dbReference>
<dbReference type="EMBL" id="RCMK01000468">
    <property type="protein sequence ID" value="KAG2927023.1"/>
    <property type="molecule type" value="Genomic_DNA"/>
</dbReference>
<proteinExistence type="predicted"/>
<accession>A0A329RPG0</accession>
<dbReference type="EMBL" id="RCMI01000532">
    <property type="protein sequence ID" value="KAG2906721.1"/>
    <property type="molecule type" value="Genomic_DNA"/>
</dbReference>
<evidence type="ECO:0000313" key="7">
    <source>
        <dbReference type="EMBL" id="RAW26271.1"/>
    </source>
</evidence>
<evidence type="ECO:0000313" key="1">
    <source>
        <dbReference type="EMBL" id="KAG2853724.1"/>
    </source>
</evidence>
<dbReference type="EMBL" id="JAENGZ010000342">
    <property type="protein sequence ID" value="KAG6961650.1"/>
    <property type="molecule type" value="Genomic_DNA"/>
</dbReference>
<dbReference type="Proteomes" id="UP000774804">
    <property type="component" value="Unassembled WGS sequence"/>
</dbReference>
<evidence type="ECO:0000313" key="6">
    <source>
        <dbReference type="EMBL" id="KAG6961650.1"/>
    </source>
</evidence>
<dbReference type="Proteomes" id="UP000697107">
    <property type="component" value="Unassembled WGS sequence"/>
</dbReference>
<evidence type="ECO:0000313" key="5">
    <source>
        <dbReference type="EMBL" id="KAG3215512.1"/>
    </source>
</evidence>
<protein>
    <submittedName>
        <fullName evidence="7">Uncharacterized protein</fullName>
    </submittedName>
</protein>
<keyword evidence="8" id="KW-1185">Reference proteome</keyword>
<comment type="caution">
    <text evidence="7">The sequence shown here is derived from an EMBL/GenBank/DDBJ whole genome shotgun (WGS) entry which is preliminary data.</text>
</comment>
<gene>
    <name evidence="6" type="ORF">JG687_00007598</name>
    <name evidence="7" type="ORF">PC110_g17327</name>
    <name evidence="1" type="ORF">PC113_g13929</name>
    <name evidence="2" type="ORF">PC115_g14190</name>
    <name evidence="3" type="ORF">PC117_g14702</name>
    <name evidence="4" type="ORF">PC118_g14948</name>
    <name evidence="5" type="ORF">PC129_g13595</name>
</gene>
<dbReference type="EMBL" id="MJFZ01000667">
    <property type="protein sequence ID" value="RAW26271.1"/>
    <property type="molecule type" value="Genomic_DNA"/>
</dbReference>
<reference evidence="6" key="3">
    <citation type="submission" date="2021-01" db="EMBL/GenBank/DDBJ databases">
        <title>Phytophthora aleatoria, a newly-described species from Pinus radiata is distinct from Phytophthora cactorum isolates based on comparative genomics.</title>
        <authorList>
            <person name="Mcdougal R."/>
            <person name="Panda P."/>
            <person name="Williams N."/>
            <person name="Studholme D.J."/>
        </authorList>
    </citation>
    <scope>NUCLEOTIDE SEQUENCE</scope>
    <source>
        <strain evidence="6">NZFS 3830</strain>
    </source>
</reference>
<dbReference type="Proteomes" id="UP000736787">
    <property type="component" value="Unassembled WGS sequence"/>
</dbReference>
<dbReference type="Proteomes" id="UP000688947">
    <property type="component" value="Unassembled WGS sequence"/>
</dbReference>
<dbReference type="EMBL" id="RCMG01000467">
    <property type="protein sequence ID" value="KAG2853724.1"/>
    <property type="molecule type" value="Genomic_DNA"/>
</dbReference>
<reference evidence="1" key="2">
    <citation type="submission" date="2018-10" db="EMBL/GenBank/DDBJ databases">
        <title>Effector identification in a new, highly contiguous assembly of the strawberry crown rot pathogen Phytophthora cactorum.</title>
        <authorList>
            <person name="Armitage A.D."/>
            <person name="Nellist C.F."/>
            <person name="Bates H."/>
            <person name="Vickerstaff R.J."/>
            <person name="Harrison R.J."/>
        </authorList>
    </citation>
    <scope>NUCLEOTIDE SEQUENCE</scope>
    <source>
        <strain evidence="1">15-7</strain>
        <strain evidence="2">4032</strain>
        <strain evidence="3">4040</strain>
        <strain evidence="4">P415</strain>
        <strain evidence="5">P421</strain>
    </source>
</reference>
<dbReference type="AlphaFoldDB" id="A0A329RPG0"/>
<evidence type="ECO:0000313" key="3">
    <source>
        <dbReference type="EMBL" id="KAG2927023.1"/>
    </source>
</evidence>
<dbReference type="Proteomes" id="UP000251314">
    <property type="component" value="Unassembled WGS sequence"/>
</dbReference>
<reference evidence="7 8" key="1">
    <citation type="submission" date="2018-01" db="EMBL/GenBank/DDBJ databases">
        <title>Draft genome of the strawberry crown rot pathogen Phytophthora cactorum.</title>
        <authorList>
            <person name="Armitage A.D."/>
            <person name="Lysoe E."/>
            <person name="Nellist C.F."/>
            <person name="Harrison R.J."/>
            <person name="Brurberg M.B."/>
        </authorList>
    </citation>
    <scope>NUCLEOTIDE SEQUENCE [LARGE SCALE GENOMIC DNA]</scope>
    <source>
        <strain evidence="7 8">10300</strain>
    </source>
</reference>
<dbReference type="EMBL" id="RCMV01000552">
    <property type="protein sequence ID" value="KAG3215512.1"/>
    <property type="molecule type" value="Genomic_DNA"/>
</dbReference>
<dbReference type="Proteomes" id="UP000760860">
    <property type="component" value="Unassembled WGS sequence"/>
</dbReference>
<name>A0A329RPG0_9STRA</name>
<organism evidence="7 8">
    <name type="scientific">Phytophthora cactorum</name>
    <dbReference type="NCBI Taxonomy" id="29920"/>
    <lineage>
        <taxon>Eukaryota</taxon>
        <taxon>Sar</taxon>
        <taxon>Stramenopiles</taxon>
        <taxon>Oomycota</taxon>
        <taxon>Peronosporomycetes</taxon>
        <taxon>Peronosporales</taxon>
        <taxon>Peronosporaceae</taxon>
        <taxon>Phytophthora</taxon>
    </lineage>
</organism>
<dbReference type="VEuPathDB" id="FungiDB:PC110_g17327"/>
<dbReference type="Proteomes" id="UP000735874">
    <property type="component" value="Unassembled WGS sequence"/>
</dbReference>
<evidence type="ECO:0000313" key="4">
    <source>
        <dbReference type="EMBL" id="KAG2973747.1"/>
    </source>
</evidence>
<sequence length="56" mass="6087">MALAVANSLEATAYELRDIFSVIAQVNDEIIDATNTAINPIAVLLYINRVIVKNPT</sequence>
<dbReference type="OrthoDB" id="10282300at2759"/>
<evidence type="ECO:0000313" key="8">
    <source>
        <dbReference type="Proteomes" id="UP000251314"/>
    </source>
</evidence>